<organism evidence="6 7">
    <name type="scientific">Fimbriimonas ginsengisoli Gsoil 348</name>
    <dbReference type="NCBI Taxonomy" id="661478"/>
    <lineage>
        <taxon>Bacteria</taxon>
        <taxon>Bacillati</taxon>
        <taxon>Armatimonadota</taxon>
        <taxon>Fimbriimonadia</taxon>
        <taxon>Fimbriimonadales</taxon>
        <taxon>Fimbriimonadaceae</taxon>
        <taxon>Fimbriimonas</taxon>
    </lineage>
</organism>
<evidence type="ECO:0000313" key="7">
    <source>
        <dbReference type="Proteomes" id="UP000027982"/>
    </source>
</evidence>
<dbReference type="Proteomes" id="UP000027982">
    <property type="component" value="Chromosome"/>
</dbReference>
<dbReference type="HOGENOM" id="CLU_004620_0_2_0"/>
<protein>
    <recommendedName>
        <fullName evidence="4">Probable glycine dehydrogenase (decarboxylating) subunit 1</fullName>
        <ecNumber evidence="4">1.4.4.2</ecNumber>
    </recommendedName>
    <alternativeName>
        <fullName evidence="4">Glycine cleavage system P-protein subunit 1</fullName>
    </alternativeName>
    <alternativeName>
        <fullName evidence="4">Glycine decarboxylase subunit 1</fullName>
    </alternativeName>
    <alternativeName>
        <fullName evidence="4">Glycine dehydrogenase (aminomethyl-transferring) subunit 1</fullName>
    </alternativeName>
</protein>
<dbReference type="PANTHER" id="PTHR42806:SF1">
    <property type="entry name" value="GLYCINE DEHYDROGENASE (DECARBOXYLATING)"/>
    <property type="match status" value="1"/>
</dbReference>
<dbReference type="AlphaFoldDB" id="A0A068NXF1"/>
<dbReference type="Gene3D" id="3.90.1150.10">
    <property type="entry name" value="Aspartate Aminotransferase, domain 1"/>
    <property type="match status" value="1"/>
</dbReference>
<evidence type="ECO:0000256" key="1">
    <source>
        <dbReference type="ARBA" id="ARBA00003788"/>
    </source>
</evidence>
<dbReference type="InterPro" id="IPR015424">
    <property type="entry name" value="PyrdxlP-dep_Trfase"/>
</dbReference>
<comment type="similarity">
    <text evidence="4">Belongs to the GcvP family. N-terminal subunit subfamily.</text>
</comment>
<keyword evidence="7" id="KW-1185">Reference proteome</keyword>
<evidence type="ECO:0000259" key="5">
    <source>
        <dbReference type="Pfam" id="PF02347"/>
    </source>
</evidence>
<dbReference type="HAMAP" id="MF_00712">
    <property type="entry name" value="GcvPA"/>
    <property type="match status" value="1"/>
</dbReference>
<dbReference type="KEGG" id="fgi:OP10G_4082"/>
<comment type="function">
    <text evidence="1 4">The glycine cleavage system catalyzes the degradation of glycine. The P protein binds the alpha-amino group of glycine through its pyridoxal phosphate cofactor; CO(2) is released and the remaining methylamine moiety is then transferred to the lipoamide cofactor of the H protein.</text>
</comment>
<keyword evidence="2 4" id="KW-0560">Oxidoreductase</keyword>
<comment type="subunit">
    <text evidence="4">The glycine cleavage system is composed of four proteins: P, T, L and H. In this organism, the P 'protein' is a heterodimer of two subunits.</text>
</comment>
<dbReference type="SUPFAM" id="SSF53383">
    <property type="entry name" value="PLP-dependent transferases"/>
    <property type="match status" value="1"/>
</dbReference>
<dbReference type="eggNOG" id="COG0403">
    <property type="taxonomic scope" value="Bacteria"/>
</dbReference>
<gene>
    <name evidence="4" type="primary">gcvPA</name>
    <name evidence="6" type="ORF">OP10G_4082</name>
</gene>
<dbReference type="InterPro" id="IPR049315">
    <property type="entry name" value="GDC-P_N"/>
</dbReference>
<dbReference type="GO" id="GO:0004375">
    <property type="term" value="F:glycine dehydrogenase (decarboxylating) activity"/>
    <property type="evidence" value="ECO:0007669"/>
    <property type="project" value="UniProtKB-EC"/>
</dbReference>
<dbReference type="InterPro" id="IPR015422">
    <property type="entry name" value="PyrdxlP-dep_Trfase_small"/>
</dbReference>
<evidence type="ECO:0000256" key="2">
    <source>
        <dbReference type="ARBA" id="ARBA00023002"/>
    </source>
</evidence>
<dbReference type="GO" id="GO:0019464">
    <property type="term" value="P:glycine decarboxylation via glycine cleavage system"/>
    <property type="evidence" value="ECO:0007669"/>
    <property type="project" value="UniProtKB-UniRule"/>
</dbReference>
<reference evidence="6 7" key="1">
    <citation type="journal article" date="2014" name="PLoS ONE">
        <title>The first complete genome sequence of the class fimbriimonadia in the phylum armatimonadetes.</title>
        <authorList>
            <person name="Hu Z.Y."/>
            <person name="Wang Y.Z."/>
            <person name="Im W.T."/>
            <person name="Wang S.Y."/>
            <person name="Zhao G.P."/>
            <person name="Zheng H.J."/>
            <person name="Quan Z.X."/>
        </authorList>
    </citation>
    <scope>NUCLEOTIDE SEQUENCE [LARGE SCALE GENOMIC DNA]</scope>
    <source>
        <strain evidence="6">Gsoil 348</strain>
    </source>
</reference>
<dbReference type="InterPro" id="IPR023010">
    <property type="entry name" value="GcvPA"/>
</dbReference>
<evidence type="ECO:0000256" key="3">
    <source>
        <dbReference type="ARBA" id="ARBA00049026"/>
    </source>
</evidence>
<dbReference type="EC" id="1.4.4.2" evidence="4"/>
<dbReference type="InterPro" id="IPR020581">
    <property type="entry name" value="GDC_P"/>
</dbReference>
<dbReference type="CDD" id="cd00613">
    <property type="entry name" value="GDC-P"/>
    <property type="match status" value="1"/>
</dbReference>
<dbReference type="PANTHER" id="PTHR42806">
    <property type="entry name" value="GLYCINE CLEAVAGE SYSTEM P-PROTEIN"/>
    <property type="match status" value="1"/>
</dbReference>
<dbReference type="Pfam" id="PF02347">
    <property type="entry name" value="GDC-P"/>
    <property type="match status" value="1"/>
</dbReference>
<evidence type="ECO:0000256" key="4">
    <source>
        <dbReference type="HAMAP-Rule" id="MF_00712"/>
    </source>
</evidence>
<dbReference type="Gene3D" id="3.40.640.10">
    <property type="entry name" value="Type I PLP-dependent aspartate aminotransferase-like (Major domain)"/>
    <property type="match status" value="1"/>
</dbReference>
<dbReference type="STRING" id="661478.OP10G_4082"/>
<name>A0A068NXF1_FIMGI</name>
<dbReference type="GO" id="GO:0009116">
    <property type="term" value="P:nucleoside metabolic process"/>
    <property type="evidence" value="ECO:0007669"/>
    <property type="project" value="InterPro"/>
</dbReference>
<evidence type="ECO:0000313" key="6">
    <source>
        <dbReference type="EMBL" id="AIE87450.1"/>
    </source>
</evidence>
<dbReference type="EMBL" id="CP007139">
    <property type="protein sequence ID" value="AIE87450.1"/>
    <property type="molecule type" value="Genomic_DNA"/>
</dbReference>
<proteinExistence type="inferred from homology"/>
<feature type="domain" description="Glycine cleavage system P-protein N-terminal" evidence="5">
    <location>
        <begin position="3"/>
        <end position="437"/>
    </location>
</feature>
<dbReference type="OrthoDB" id="9771867at2"/>
<dbReference type="RefSeq" id="WP_025228654.1">
    <property type="nucleotide sequence ID" value="NZ_CP007139.1"/>
</dbReference>
<sequence length="445" mass="47950">MPYIPHTEQDRQDMLAVIGVETIDELFREIPANLRVAPGSLDLPPALDEPRLMAHLHELASRNVNLADVTCFLGAGIYDRYIPATVGAVISRGEFLTAYTPYQPEASQGYLQTIYEFQSMIAELYGMDLANASMYDGATSLAEAAIMATGVKKRQKVAVSEAVHPHYRQVIDTYCWSMGIEVVTLPALAEGATTDYSAAEGAACVLVQYPNFFGTIEDLAAAREAADRIGGLLIVSADPVACALLKPPGEYGADIVVGEGQPMGVAMGLGGPLVGLFACKQEFVRQIPGRIVGRTREAHGERMGYVMTLRTREQDIRREKATSNICTNEALMALATTVYMTALGKNGMRQVAESSVRNTQYAISKLTEAGAKVRFGGKVFGEFVLQLPKDPAAVRDALLGKGILAGLPLADYYPALADSMLVAVTELRTKAEIDSYAQSLREVIG</sequence>
<comment type="catalytic activity">
    <reaction evidence="3 4">
        <text>N(6)-[(R)-lipoyl]-L-lysyl-[glycine-cleavage complex H protein] + glycine + H(+) = N(6)-[(R)-S(8)-aminomethyldihydrolipoyl]-L-lysyl-[glycine-cleavage complex H protein] + CO2</text>
        <dbReference type="Rhea" id="RHEA:24304"/>
        <dbReference type="Rhea" id="RHEA-COMP:10494"/>
        <dbReference type="Rhea" id="RHEA-COMP:10495"/>
        <dbReference type="ChEBI" id="CHEBI:15378"/>
        <dbReference type="ChEBI" id="CHEBI:16526"/>
        <dbReference type="ChEBI" id="CHEBI:57305"/>
        <dbReference type="ChEBI" id="CHEBI:83099"/>
        <dbReference type="ChEBI" id="CHEBI:83143"/>
        <dbReference type="EC" id="1.4.4.2"/>
    </reaction>
</comment>
<dbReference type="NCBIfam" id="NF001696">
    <property type="entry name" value="PRK00451.1"/>
    <property type="match status" value="1"/>
</dbReference>
<dbReference type="InterPro" id="IPR015421">
    <property type="entry name" value="PyrdxlP-dep_Trfase_major"/>
</dbReference>
<dbReference type="PIRSF" id="PIRSF006815">
    <property type="entry name" value="GcvPA"/>
    <property type="match status" value="1"/>
</dbReference>
<accession>A0A068NXF1</accession>